<dbReference type="Pfam" id="PF00535">
    <property type="entry name" value="Glycos_transf_2"/>
    <property type="match status" value="1"/>
</dbReference>
<sequence>MLSVIIPSFKDPLLFKTIESLLENAEGEIEIIAVLDGYWPDAAMINDERVKYLHIGKNRGMREAINAGVAISRGEYIMRTDEHCVFGKGYDVILTNSLESNWIVTPRRYFLDPVKWEVMDLPYVDYEKLSIQSAKDTRKFTGIPWTQRQEERKDIMIDETMAMQGSCWVMPRQWWDTVIGELQTEGYGPMYQDSHEMVFKTWKAGGKLMVNKNTWFAHKHVSFPRTHRYGNTDFYPNLKYAHDLWRPYYEEIKKHWKV</sequence>
<dbReference type="EMBL" id="MFDF01000027">
    <property type="protein sequence ID" value="OGE34232.1"/>
    <property type="molecule type" value="Genomic_DNA"/>
</dbReference>
<dbReference type="AlphaFoldDB" id="A0A1F5JZZ4"/>
<name>A0A1F5JZZ4_9BACT</name>
<feature type="domain" description="Glycosyltransferase 2-like" evidence="1">
    <location>
        <begin position="3"/>
        <end position="103"/>
    </location>
</feature>
<evidence type="ECO:0000313" key="2">
    <source>
        <dbReference type="EMBL" id="OGE34232.1"/>
    </source>
</evidence>
<dbReference type="Gene3D" id="3.90.550.10">
    <property type="entry name" value="Spore Coat Polysaccharide Biosynthesis Protein SpsA, Chain A"/>
    <property type="match status" value="1"/>
</dbReference>
<evidence type="ECO:0000313" key="3">
    <source>
        <dbReference type="Proteomes" id="UP000179051"/>
    </source>
</evidence>
<protein>
    <recommendedName>
        <fullName evidence="1">Glycosyltransferase 2-like domain-containing protein</fullName>
    </recommendedName>
</protein>
<dbReference type="SUPFAM" id="SSF53448">
    <property type="entry name" value="Nucleotide-diphospho-sugar transferases"/>
    <property type="match status" value="1"/>
</dbReference>
<reference evidence="2 3" key="1">
    <citation type="journal article" date="2016" name="Nat. Commun.">
        <title>Thousands of microbial genomes shed light on interconnected biogeochemical processes in an aquifer system.</title>
        <authorList>
            <person name="Anantharaman K."/>
            <person name="Brown C.T."/>
            <person name="Hug L.A."/>
            <person name="Sharon I."/>
            <person name="Castelle C.J."/>
            <person name="Probst A.J."/>
            <person name="Thomas B.C."/>
            <person name="Singh A."/>
            <person name="Wilkins M.J."/>
            <person name="Karaoz U."/>
            <person name="Brodie E.L."/>
            <person name="Williams K.H."/>
            <person name="Hubbard S.S."/>
            <person name="Banfield J.F."/>
        </authorList>
    </citation>
    <scope>NUCLEOTIDE SEQUENCE [LARGE SCALE GENOMIC DNA]</scope>
</reference>
<dbReference type="InterPro" id="IPR001173">
    <property type="entry name" value="Glyco_trans_2-like"/>
</dbReference>
<proteinExistence type="predicted"/>
<gene>
    <name evidence="2" type="ORF">A3E66_02710</name>
</gene>
<comment type="caution">
    <text evidence="2">The sequence shown here is derived from an EMBL/GenBank/DDBJ whole genome shotgun (WGS) entry which is preliminary data.</text>
</comment>
<organism evidence="2 3">
    <name type="scientific">Candidatus Daviesbacteria bacterium RIFCSPHIGHO2_12_FULL_37_16</name>
    <dbReference type="NCBI Taxonomy" id="1797778"/>
    <lineage>
        <taxon>Bacteria</taxon>
        <taxon>Candidatus Daviesiibacteriota</taxon>
    </lineage>
</organism>
<evidence type="ECO:0000259" key="1">
    <source>
        <dbReference type="Pfam" id="PF00535"/>
    </source>
</evidence>
<accession>A0A1F5JZZ4</accession>
<dbReference type="CDD" id="cd00761">
    <property type="entry name" value="Glyco_tranf_GTA_type"/>
    <property type="match status" value="1"/>
</dbReference>
<dbReference type="InterPro" id="IPR029044">
    <property type="entry name" value="Nucleotide-diphossugar_trans"/>
</dbReference>
<dbReference type="Proteomes" id="UP000179051">
    <property type="component" value="Unassembled WGS sequence"/>
</dbReference>